<dbReference type="InterPro" id="IPR054463">
    <property type="entry name" value="PexRD54_WY"/>
</dbReference>
<dbReference type="EMBL" id="QXFT01002210">
    <property type="protein sequence ID" value="KAE9301985.1"/>
    <property type="molecule type" value="Genomic_DNA"/>
</dbReference>
<evidence type="ECO:0000256" key="4">
    <source>
        <dbReference type="ARBA" id="ARBA00022525"/>
    </source>
</evidence>
<keyword evidence="5" id="KW-0732">Signal</keyword>
<evidence type="ECO:0000313" key="11">
    <source>
        <dbReference type="EMBL" id="KAE9301985.1"/>
    </source>
</evidence>
<comment type="subcellular location">
    <subcellularLocation>
        <location evidence="1">Host cell</location>
    </subcellularLocation>
    <subcellularLocation>
        <location evidence="2">Secreted</location>
    </subcellularLocation>
</comment>
<name>A0A6A3GSU5_9STRA</name>
<keyword evidence="6" id="KW-0843">Virulence</keyword>
<sequence>MLHLGKAGVTLDDNPRFLLWLNYVDMYSGLRYRSFSDDQVLQLLQKSNSDEQLVALLQSLRKVPSRKASAEQMQIYLFEESAASRELLNAAWLQSRETPENVYKMLHLERARLNVGKLEENSKFLQWFKYTEMYWPPAERDVRTFNFLVEKYGKTNFHLAPLLQSLKQTSNLDNLGDNLQNFLFMTWLDKNFTPKFVQSQLALPWGTTIFKLPKNDVLYRALEEYTIYYTARRGKEDVQKIVNGLFANDMPDEALAAAMKLLH</sequence>
<evidence type="ECO:0000256" key="2">
    <source>
        <dbReference type="ARBA" id="ARBA00004613"/>
    </source>
</evidence>
<feature type="domain" description="RxLR effector PexRD54 WY" evidence="8">
    <location>
        <begin position="89"/>
        <end position="130"/>
    </location>
</feature>
<dbReference type="EMBL" id="QXFU01006812">
    <property type="protein sequence ID" value="KAE8959998.1"/>
    <property type="molecule type" value="Genomic_DNA"/>
</dbReference>
<evidence type="ECO:0000313" key="12">
    <source>
        <dbReference type="Proteomes" id="UP000429607"/>
    </source>
</evidence>
<organism evidence="9 14">
    <name type="scientific">Phytophthora rubi</name>
    <dbReference type="NCBI Taxonomy" id="129364"/>
    <lineage>
        <taxon>Eukaryota</taxon>
        <taxon>Sar</taxon>
        <taxon>Stramenopiles</taxon>
        <taxon>Oomycota</taxon>
        <taxon>Peronosporomycetes</taxon>
        <taxon>Peronosporales</taxon>
        <taxon>Peronosporaceae</taxon>
        <taxon>Phytophthora</taxon>
    </lineage>
</organism>
<comment type="similarity">
    <text evidence="3">Belongs to the RxLR effector family.</text>
</comment>
<evidence type="ECO:0000256" key="1">
    <source>
        <dbReference type="ARBA" id="ARBA00004340"/>
    </source>
</evidence>
<evidence type="ECO:0000259" key="8">
    <source>
        <dbReference type="Pfam" id="PF22748"/>
    </source>
</evidence>
<evidence type="ECO:0000256" key="6">
    <source>
        <dbReference type="ARBA" id="ARBA00023026"/>
    </source>
</evidence>
<feature type="domain" description="RXLR phytopathogen effector protein WY-domain" evidence="7">
    <location>
        <begin position="29"/>
        <end position="74"/>
    </location>
</feature>
<dbReference type="GO" id="GO:0043657">
    <property type="term" value="C:host cell"/>
    <property type="evidence" value="ECO:0007669"/>
    <property type="project" value="UniProtKB-SubCell"/>
</dbReference>
<dbReference type="AlphaFoldDB" id="A0A6A3GSU5"/>
<evidence type="ECO:0000313" key="13">
    <source>
        <dbReference type="Proteomes" id="UP000434957"/>
    </source>
</evidence>
<evidence type="ECO:0000259" key="7">
    <source>
        <dbReference type="Pfam" id="PF18634"/>
    </source>
</evidence>
<dbReference type="Pfam" id="PF22748">
    <property type="entry name" value="PexRD54_WY"/>
    <property type="match status" value="2"/>
</dbReference>
<accession>A0A6A3GSU5</accession>
<dbReference type="Proteomes" id="UP000434957">
    <property type="component" value="Unassembled WGS sequence"/>
</dbReference>
<dbReference type="InterPro" id="IPR040786">
    <property type="entry name" value="RXLR_WY"/>
</dbReference>
<dbReference type="OrthoDB" id="126955at2759"/>
<evidence type="ECO:0000313" key="9">
    <source>
        <dbReference type="EMBL" id="KAE8959998.1"/>
    </source>
</evidence>
<proteinExistence type="inferred from homology"/>
<evidence type="ECO:0000313" key="14">
    <source>
        <dbReference type="Proteomes" id="UP000435112"/>
    </source>
</evidence>
<protein>
    <submittedName>
        <fullName evidence="9">Uncharacterized protein</fullName>
    </submittedName>
</protein>
<evidence type="ECO:0000313" key="10">
    <source>
        <dbReference type="EMBL" id="KAE8960045.1"/>
    </source>
</evidence>
<comment type="caution">
    <text evidence="9">The sequence shown here is derived from an EMBL/GenBank/DDBJ whole genome shotgun (WGS) entry which is preliminary data.</text>
</comment>
<keyword evidence="13" id="KW-1185">Reference proteome</keyword>
<gene>
    <name evidence="10" type="ORF">PR001_g30516</name>
    <name evidence="9" type="ORF">PR002_g30358</name>
    <name evidence="11" type="ORF">PR003_g22398</name>
</gene>
<dbReference type="Pfam" id="PF18634">
    <property type="entry name" value="RXLR_WY"/>
    <property type="match status" value="1"/>
</dbReference>
<keyword evidence="4" id="KW-0964">Secreted</keyword>
<dbReference type="EMBL" id="QXFV01006940">
    <property type="protein sequence ID" value="KAE8960045.1"/>
    <property type="molecule type" value="Genomic_DNA"/>
</dbReference>
<dbReference type="Proteomes" id="UP000435112">
    <property type="component" value="Unassembled WGS sequence"/>
</dbReference>
<evidence type="ECO:0000256" key="3">
    <source>
        <dbReference type="ARBA" id="ARBA00010400"/>
    </source>
</evidence>
<evidence type="ECO:0000256" key="5">
    <source>
        <dbReference type="ARBA" id="ARBA00022729"/>
    </source>
</evidence>
<reference evidence="12 14" key="1">
    <citation type="submission" date="2018-09" db="EMBL/GenBank/DDBJ databases">
        <title>Genomic investigation of the strawberry pathogen Phytophthora fragariae indicates pathogenicity is determined by transcriptional variation in three key races.</title>
        <authorList>
            <person name="Adams T.M."/>
            <person name="Armitage A.D."/>
            <person name="Sobczyk M.K."/>
            <person name="Bates H.J."/>
            <person name="Dunwell J.M."/>
            <person name="Nellist C.F."/>
            <person name="Harrison R.J."/>
        </authorList>
    </citation>
    <scope>NUCLEOTIDE SEQUENCE [LARGE SCALE GENOMIC DNA]</scope>
    <source>
        <strain evidence="10 12">SCRP249</strain>
        <strain evidence="9 14">SCRP324</strain>
        <strain evidence="11 13">SCRP333</strain>
    </source>
</reference>
<feature type="domain" description="RxLR effector PexRD54 WY" evidence="8">
    <location>
        <begin position="1"/>
        <end position="24"/>
    </location>
</feature>
<dbReference type="Proteomes" id="UP000429607">
    <property type="component" value="Unassembled WGS sequence"/>
</dbReference>
<dbReference type="GO" id="GO:0005576">
    <property type="term" value="C:extracellular region"/>
    <property type="evidence" value="ECO:0007669"/>
    <property type="project" value="UniProtKB-SubCell"/>
</dbReference>